<evidence type="ECO:0000256" key="4">
    <source>
        <dbReference type="ARBA" id="ARBA00022679"/>
    </source>
</evidence>
<feature type="binding site" evidence="6">
    <location>
        <position position="177"/>
    </location>
    <ligand>
        <name>S-adenosyl-L-methionine</name>
        <dbReference type="ChEBI" id="CHEBI:59789"/>
    </ligand>
</feature>
<accession>A0ABX8A986</accession>
<evidence type="ECO:0000256" key="5">
    <source>
        <dbReference type="ARBA" id="ARBA00022691"/>
    </source>
</evidence>
<evidence type="ECO:0000256" key="7">
    <source>
        <dbReference type="SAM" id="MobiDB-lite"/>
    </source>
</evidence>
<dbReference type="HAMAP" id="MF_01007">
    <property type="entry name" value="16SrRNA_methyltr_H"/>
    <property type="match status" value="1"/>
</dbReference>
<name>A0ABX8A986_9BRAD</name>
<proteinExistence type="inferred from homology"/>
<evidence type="ECO:0000256" key="3">
    <source>
        <dbReference type="ARBA" id="ARBA00022603"/>
    </source>
</evidence>
<dbReference type="NCBIfam" id="TIGR00006">
    <property type="entry name" value="16S rRNA (cytosine(1402)-N(4))-methyltransferase RsmH"/>
    <property type="match status" value="1"/>
</dbReference>
<feature type="binding site" evidence="6">
    <location>
        <position position="122"/>
    </location>
    <ligand>
        <name>S-adenosyl-L-methionine</name>
        <dbReference type="ChEBI" id="CHEBI:59789"/>
    </ligand>
</feature>
<keyword evidence="5 6" id="KW-0949">S-adenosyl-L-methionine</keyword>
<reference evidence="8 9" key="1">
    <citation type="submission" date="2019-02" db="EMBL/GenBank/DDBJ databases">
        <title>Emended description of the genus Rhodopseudomonas and description of Rhodopseudomonas albus sp. nov., a non-phototrophic, heavy-metal-tolerant bacterium isolated from garden soil.</title>
        <authorList>
            <person name="Bao Z."/>
            <person name="Cao W.W."/>
            <person name="Sato Y."/>
            <person name="Nishizawa T."/>
            <person name="Zhao J."/>
            <person name="Guo Y."/>
            <person name="Ohta H."/>
        </authorList>
    </citation>
    <scope>NUCLEOTIDE SEQUENCE [LARGE SCALE GENOMIC DNA]</scope>
    <source>
        <strain evidence="8 9">SK50-23</strain>
    </source>
</reference>
<feature type="binding site" evidence="6">
    <location>
        <position position="170"/>
    </location>
    <ligand>
        <name>S-adenosyl-L-methionine</name>
        <dbReference type="ChEBI" id="CHEBI:59789"/>
    </ligand>
</feature>
<keyword evidence="4 6" id="KW-0808">Transferase</keyword>
<sequence length="399" mass="43289">MAFHHLPCGRMLIPSNRVNDASRRTDHCATQRTNRAARRHLRRHGPIANRFGSASRNEGTELVARSCARMTIDARHISVLGPEAVEMLAPRAGGVYVDATFGAGGYSRMILATEGTRVIAIDRDRTAIAGGFNLVDSSDGRLTLVEDRFSNLADVCAAQGEPLVDGVVMDVGVSSMQLDQAERGFSFRFDGPLDMRMGQDGPSAADVVAKASEADLANIIYIFGEERHSRSVARAIIAARKEATITTTKQLVEIISKVVWAKPGEIHPATRTFQALRIFVNAELDELHMALAAAEQVLKPGGRLSVVSFHSLEDRIVKNFIAERSKTGGGSRHLPEIAQTKPRFKLVNKRPIVASDEETKANPRARSAKLRGAERTDAPAQDAGPLPHWPTLATVLRGG</sequence>
<dbReference type="SUPFAM" id="SSF81799">
    <property type="entry name" value="Putative methyltransferase TM0872, insert domain"/>
    <property type="match status" value="1"/>
</dbReference>
<comment type="subcellular location">
    <subcellularLocation>
        <location evidence="6">Cytoplasm</location>
    </subcellularLocation>
</comment>
<evidence type="ECO:0000256" key="6">
    <source>
        <dbReference type="HAMAP-Rule" id="MF_01007"/>
    </source>
</evidence>
<dbReference type="PANTHER" id="PTHR11265">
    <property type="entry name" value="S-ADENOSYL-METHYLTRANSFERASE MRAW"/>
    <property type="match status" value="1"/>
</dbReference>
<comment type="function">
    <text evidence="6">Specifically methylates the N4 position of cytidine in position 1402 (C1402) of 16S rRNA.</text>
</comment>
<dbReference type="InterPro" id="IPR002903">
    <property type="entry name" value="RsmH"/>
</dbReference>
<dbReference type="InterPro" id="IPR029063">
    <property type="entry name" value="SAM-dependent_MTases_sf"/>
</dbReference>
<comment type="catalytic activity">
    <reaction evidence="6">
        <text>cytidine(1402) in 16S rRNA + S-adenosyl-L-methionine = N(4)-methylcytidine(1402) in 16S rRNA + S-adenosyl-L-homocysteine + H(+)</text>
        <dbReference type="Rhea" id="RHEA:42928"/>
        <dbReference type="Rhea" id="RHEA-COMP:10286"/>
        <dbReference type="Rhea" id="RHEA-COMP:10287"/>
        <dbReference type="ChEBI" id="CHEBI:15378"/>
        <dbReference type="ChEBI" id="CHEBI:57856"/>
        <dbReference type="ChEBI" id="CHEBI:59789"/>
        <dbReference type="ChEBI" id="CHEBI:74506"/>
        <dbReference type="ChEBI" id="CHEBI:82748"/>
        <dbReference type="EC" id="2.1.1.199"/>
    </reaction>
</comment>
<keyword evidence="9" id="KW-1185">Reference proteome</keyword>
<protein>
    <recommendedName>
        <fullName evidence="6">Ribosomal RNA small subunit methyltransferase H</fullName>
        <ecNumber evidence="6">2.1.1.199</ecNumber>
    </recommendedName>
    <alternativeName>
        <fullName evidence="6">16S rRNA m(4)C1402 methyltransferase</fullName>
    </alternativeName>
    <alternativeName>
        <fullName evidence="6">rRNA (cytosine-N(4)-)-methyltransferase RsmH</fullName>
    </alternativeName>
</protein>
<evidence type="ECO:0000256" key="1">
    <source>
        <dbReference type="ARBA" id="ARBA00010396"/>
    </source>
</evidence>
<dbReference type="Gene3D" id="1.10.150.170">
    <property type="entry name" value="Putative methyltransferase TM0872, insert domain"/>
    <property type="match status" value="1"/>
</dbReference>
<evidence type="ECO:0000313" key="9">
    <source>
        <dbReference type="Proteomes" id="UP000682843"/>
    </source>
</evidence>
<dbReference type="SUPFAM" id="SSF53335">
    <property type="entry name" value="S-adenosyl-L-methionine-dependent methyltransferases"/>
    <property type="match status" value="1"/>
</dbReference>
<feature type="binding site" evidence="6">
    <location>
        <position position="149"/>
    </location>
    <ligand>
        <name>S-adenosyl-L-methionine</name>
        <dbReference type="ChEBI" id="CHEBI:59789"/>
    </ligand>
</feature>
<feature type="region of interest" description="Disordered" evidence="7">
    <location>
        <begin position="352"/>
        <end position="390"/>
    </location>
</feature>
<dbReference type="Proteomes" id="UP000682843">
    <property type="component" value="Chromosome"/>
</dbReference>
<gene>
    <name evidence="6 8" type="primary">rsmH</name>
    <name evidence="8" type="ORF">RPMA_09105</name>
</gene>
<comment type="similarity">
    <text evidence="1 6">Belongs to the methyltransferase superfamily. RsmH family.</text>
</comment>
<dbReference type="EMBL" id="CP036498">
    <property type="protein sequence ID" value="QUS38965.1"/>
    <property type="molecule type" value="Genomic_DNA"/>
</dbReference>
<keyword evidence="2 6" id="KW-0698">rRNA processing</keyword>
<dbReference type="Gene3D" id="3.40.50.150">
    <property type="entry name" value="Vaccinia Virus protein VP39"/>
    <property type="match status" value="1"/>
</dbReference>
<dbReference type="InterPro" id="IPR023397">
    <property type="entry name" value="SAM-dep_MeTrfase_MraW_recog"/>
</dbReference>
<keyword evidence="3 6" id="KW-0489">Methyltransferase</keyword>
<dbReference type="EC" id="2.1.1.199" evidence="6"/>
<dbReference type="Pfam" id="PF01795">
    <property type="entry name" value="Methyltransf_5"/>
    <property type="match status" value="1"/>
</dbReference>
<feature type="binding site" evidence="6">
    <location>
        <begin position="104"/>
        <end position="106"/>
    </location>
    <ligand>
        <name>S-adenosyl-L-methionine</name>
        <dbReference type="ChEBI" id="CHEBI:59789"/>
    </ligand>
</feature>
<evidence type="ECO:0000256" key="2">
    <source>
        <dbReference type="ARBA" id="ARBA00022552"/>
    </source>
</evidence>
<dbReference type="PANTHER" id="PTHR11265:SF0">
    <property type="entry name" value="12S RRNA N4-METHYLCYTIDINE METHYLTRANSFERASE"/>
    <property type="match status" value="1"/>
</dbReference>
<organism evidence="8 9">
    <name type="scientific">Tardiphaga alba</name>
    <dbReference type="NCBI Taxonomy" id="340268"/>
    <lineage>
        <taxon>Bacteria</taxon>
        <taxon>Pseudomonadati</taxon>
        <taxon>Pseudomonadota</taxon>
        <taxon>Alphaproteobacteria</taxon>
        <taxon>Hyphomicrobiales</taxon>
        <taxon>Nitrobacteraceae</taxon>
        <taxon>Tardiphaga</taxon>
    </lineage>
</organism>
<keyword evidence="6" id="KW-0963">Cytoplasm</keyword>
<evidence type="ECO:0000313" key="8">
    <source>
        <dbReference type="EMBL" id="QUS38965.1"/>
    </source>
</evidence>